<reference evidence="2 3" key="1">
    <citation type="submission" date="2014-11" db="EMBL/GenBank/DDBJ databases">
        <title>Symbiosis island explosion on the genome of extra-slow-growing strains of soybean bradyrhizobia with massive insertion sequences.</title>
        <authorList>
            <person name="Iida T."/>
            <person name="Minamisawa K."/>
        </authorList>
    </citation>
    <scope>NUCLEOTIDE SEQUENCE [LARGE SCALE GENOMIC DNA]</scope>
    <source>
        <strain evidence="2 3">NK6</strain>
    </source>
</reference>
<accession>A0A0E3VWN4</accession>
<dbReference type="InterPro" id="IPR011379">
    <property type="entry name" value="MazG-related_GP37"/>
</dbReference>
<dbReference type="Gene3D" id="1.10.287.1080">
    <property type="entry name" value="MazG-like"/>
    <property type="match status" value="1"/>
</dbReference>
<dbReference type="Pfam" id="PF03819">
    <property type="entry name" value="MazG"/>
    <property type="match status" value="1"/>
</dbReference>
<organism evidence="2 3">
    <name type="scientific">Bradyrhizobium diazoefficiens</name>
    <dbReference type="NCBI Taxonomy" id="1355477"/>
    <lineage>
        <taxon>Bacteria</taxon>
        <taxon>Pseudomonadati</taxon>
        <taxon>Pseudomonadota</taxon>
        <taxon>Alphaproteobacteria</taxon>
        <taxon>Hyphomicrobiales</taxon>
        <taxon>Nitrobacteraceae</taxon>
        <taxon>Bradyrhizobium</taxon>
    </lineage>
</organism>
<dbReference type="PIRSF" id="PIRSF006639">
    <property type="entry name" value="UCP006639_pph"/>
    <property type="match status" value="1"/>
</dbReference>
<evidence type="ECO:0000313" key="3">
    <source>
        <dbReference type="Proteomes" id="UP000063308"/>
    </source>
</evidence>
<evidence type="ECO:0000259" key="1">
    <source>
        <dbReference type="Pfam" id="PF03819"/>
    </source>
</evidence>
<sequence>MPMTIDEYAAWAASVAKVDEHPSNERLSYLGLGLAGESGEVADHIKKLLRDDWLDKAGLVEELGDVIYYWACLCAATGQQPSELLKASAAKIRRRISEAASR</sequence>
<name>A0A0E3VWN4_9BRAD</name>
<proteinExistence type="predicted"/>
<evidence type="ECO:0000313" key="2">
    <source>
        <dbReference type="EMBL" id="BAR61215.1"/>
    </source>
</evidence>
<dbReference type="Proteomes" id="UP000063308">
    <property type="component" value="Chromosome"/>
</dbReference>
<dbReference type="AlphaFoldDB" id="A0A0E3VWN4"/>
<feature type="domain" description="NTP pyrophosphohydrolase MazG-like" evidence="1">
    <location>
        <begin position="32"/>
        <end position="95"/>
    </location>
</feature>
<dbReference type="EMBL" id="AP014685">
    <property type="protein sequence ID" value="BAR61215.1"/>
    <property type="molecule type" value="Genomic_DNA"/>
</dbReference>
<protein>
    <recommendedName>
        <fullName evidence="1">NTP pyrophosphohydrolase MazG-like domain-containing protein</fullName>
    </recommendedName>
</protein>
<dbReference type="InterPro" id="IPR004518">
    <property type="entry name" value="MazG-like_dom"/>
</dbReference>
<dbReference type="CDD" id="cd11541">
    <property type="entry name" value="NTP-PPase_u4"/>
    <property type="match status" value="1"/>
</dbReference>
<dbReference type="SUPFAM" id="SSF101386">
    <property type="entry name" value="all-alpha NTP pyrophosphatases"/>
    <property type="match status" value="1"/>
</dbReference>
<gene>
    <name evidence="2" type="ORF">NK6_8065</name>
</gene>